<dbReference type="SMART" id="SM00248">
    <property type="entry name" value="ANK"/>
    <property type="match status" value="3"/>
</dbReference>
<dbReference type="PROSITE" id="PS50297">
    <property type="entry name" value="ANK_REP_REGION"/>
    <property type="match status" value="1"/>
</dbReference>
<dbReference type="InterPro" id="IPR051573">
    <property type="entry name" value="Ankyrin-SOCS_box_domain"/>
</dbReference>
<dbReference type="Gene3D" id="1.25.40.20">
    <property type="entry name" value="Ankyrin repeat-containing domain"/>
    <property type="match status" value="1"/>
</dbReference>
<keyword evidence="2" id="KW-0677">Repeat</keyword>
<dbReference type="InterPro" id="IPR036770">
    <property type="entry name" value="Ankyrin_rpt-contain_sf"/>
</dbReference>
<dbReference type="PANTHER" id="PTHR24136:SF15">
    <property type="entry name" value="ANK_REP_REGION DOMAIN-CONTAINING PROTEIN"/>
    <property type="match status" value="1"/>
</dbReference>
<dbReference type="PROSITE" id="PS50088">
    <property type="entry name" value="ANK_REPEAT"/>
    <property type="match status" value="2"/>
</dbReference>
<dbReference type="SUPFAM" id="SSF48403">
    <property type="entry name" value="Ankyrin repeat"/>
    <property type="match status" value="1"/>
</dbReference>
<evidence type="ECO:0000256" key="1">
    <source>
        <dbReference type="ARBA" id="ARBA00005949"/>
    </source>
</evidence>
<dbReference type="VEuPathDB" id="TriTrypDB:TvY486_1004760"/>
<dbReference type="InterPro" id="IPR002110">
    <property type="entry name" value="Ankyrin_rpt"/>
</dbReference>
<dbReference type="GO" id="GO:0016567">
    <property type="term" value="P:protein ubiquitination"/>
    <property type="evidence" value="ECO:0007669"/>
    <property type="project" value="TreeGrafter"/>
</dbReference>
<sequence length="362" mass="39427">MEALVDEQGLNCSTANFHGSEAITLLSKRLARIENSVEELRCAEEKEKAELEQLIGVLNTEEVSVKDRLNDLESKKAALTDVIARAKIRLRRNQLTSEFQLLSWAELGLELLDLHTREEIKATNEKFVSENRRANSVESVSVDEFPVDMCCLANPYCNCRGESGSEPAVECEALCGALWVGRGAVLPDTQRLVKLLREECCDSGRVGSFLGSLDPSTLFSVLNSTDEDGNTSLHVACSMGGDAVAVAKLLLAAGANPSARNSAGRTPFHVACLNACDRRWRLKRLLLKNGCGVNERTDEGETAMHLCATDDLYIDTLRFLYSAGADLSAGAFFQGTWCTPIAVARAVGQKATRAHNFLLSVL</sequence>
<dbReference type="GO" id="GO:0045732">
    <property type="term" value="P:positive regulation of protein catabolic process"/>
    <property type="evidence" value="ECO:0007669"/>
    <property type="project" value="TreeGrafter"/>
</dbReference>
<protein>
    <submittedName>
        <fullName evidence="6">Uncharacterized protein</fullName>
    </submittedName>
</protein>
<feature type="coiled-coil region" evidence="5">
    <location>
        <begin position="23"/>
        <end position="89"/>
    </location>
</feature>
<reference evidence="6" key="1">
    <citation type="journal article" date="2012" name="Proc. Natl. Acad. Sci. U.S.A.">
        <title>Antigenic diversity is generated by distinct evolutionary mechanisms in African trypanosome species.</title>
        <authorList>
            <person name="Jackson A.P."/>
            <person name="Berry A."/>
            <person name="Aslett M."/>
            <person name="Allison H.C."/>
            <person name="Burton P."/>
            <person name="Vavrova-Anderson J."/>
            <person name="Brown R."/>
            <person name="Browne H."/>
            <person name="Corton N."/>
            <person name="Hauser H."/>
            <person name="Gamble J."/>
            <person name="Gilderthorp R."/>
            <person name="Marcello L."/>
            <person name="McQuillan J."/>
            <person name="Otto T.D."/>
            <person name="Quail M.A."/>
            <person name="Sanders M.J."/>
            <person name="van Tonder A."/>
            <person name="Ginger M.L."/>
            <person name="Field M.C."/>
            <person name="Barry J.D."/>
            <person name="Hertz-Fowler C."/>
            <person name="Berriman M."/>
        </authorList>
    </citation>
    <scope>NUCLEOTIDE SEQUENCE</scope>
    <source>
        <strain evidence="6">Y486</strain>
    </source>
</reference>
<name>G0U6C1_TRYVY</name>
<feature type="repeat" description="ANK" evidence="4">
    <location>
        <begin position="228"/>
        <end position="262"/>
    </location>
</feature>
<evidence type="ECO:0000313" key="6">
    <source>
        <dbReference type="EMBL" id="CCC51425.1"/>
    </source>
</evidence>
<dbReference type="EMBL" id="HE573026">
    <property type="protein sequence ID" value="CCC51425.1"/>
    <property type="molecule type" value="Genomic_DNA"/>
</dbReference>
<feature type="repeat" description="ANK" evidence="4">
    <location>
        <begin position="263"/>
        <end position="298"/>
    </location>
</feature>
<gene>
    <name evidence="6" type="ORF">TVY486_1004760</name>
</gene>
<evidence type="ECO:0000256" key="3">
    <source>
        <dbReference type="ARBA" id="ARBA00023043"/>
    </source>
</evidence>
<comment type="similarity">
    <text evidence="1">Belongs to the ankyrin SOCS box (ASB) family.</text>
</comment>
<organism evidence="6">
    <name type="scientific">Trypanosoma vivax (strain Y486)</name>
    <dbReference type="NCBI Taxonomy" id="1055687"/>
    <lineage>
        <taxon>Eukaryota</taxon>
        <taxon>Discoba</taxon>
        <taxon>Euglenozoa</taxon>
        <taxon>Kinetoplastea</taxon>
        <taxon>Metakinetoplastina</taxon>
        <taxon>Trypanosomatida</taxon>
        <taxon>Trypanosomatidae</taxon>
        <taxon>Trypanosoma</taxon>
        <taxon>Duttonella</taxon>
    </lineage>
</organism>
<proteinExistence type="inferred from homology"/>
<keyword evidence="5" id="KW-0175">Coiled coil</keyword>
<accession>G0U6C1</accession>
<evidence type="ECO:0000256" key="4">
    <source>
        <dbReference type="PROSITE-ProRule" id="PRU00023"/>
    </source>
</evidence>
<keyword evidence="3 4" id="KW-0040">ANK repeat</keyword>
<evidence type="ECO:0000256" key="2">
    <source>
        <dbReference type="ARBA" id="ARBA00022737"/>
    </source>
</evidence>
<dbReference type="PANTHER" id="PTHR24136">
    <property type="entry name" value="SOWAH (DROSOPHILA) HOMOLOG"/>
    <property type="match status" value="1"/>
</dbReference>
<dbReference type="Pfam" id="PF12796">
    <property type="entry name" value="Ank_2"/>
    <property type="match status" value="1"/>
</dbReference>
<dbReference type="OMA" id="CIGELTH"/>
<dbReference type="AlphaFoldDB" id="G0U6C1"/>
<evidence type="ECO:0000256" key="5">
    <source>
        <dbReference type="SAM" id="Coils"/>
    </source>
</evidence>